<name>A0A7W9PBD4_9NOCA</name>
<dbReference type="Proteomes" id="UP000540412">
    <property type="component" value="Unassembled WGS sequence"/>
</dbReference>
<dbReference type="SMART" id="SM00065">
    <property type="entry name" value="GAF"/>
    <property type="match status" value="1"/>
</dbReference>
<dbReference type="SUPFAM" id="SSF55781">
    <property type="entry name" value="GAF domain-like"/>
    <property type="match status" value="1"/>
</dbReference>
<feature type="domain" description="GAF" evidence="1">
    <location>
        <begin position="54"/>
        <end position="204"/>
    </location>
</feature>
<dbReference type="Gene3D" id="3.30.450.40">
    <property type="match status" value="1"/>
</dbReference>
<gene>
    <name evidence="2" type="ORF">BJY24_001868</name>
</gene>
<dbReference type="InterPro" id="IPR003018">
    <property type="entry name" value="GAF"/>
</dbReference>
<dbReference type="EMBL" id="JACHIT010000001">
    <property type="protein sequence ID" value="MBB5913001.1"/>
    <property type="molecule type" value="Genomic_DNA"/>
</dbReference>
<proteinExistence type="predicted"/>
<dbReference type="Pfam" id="PF01590">
    <property type="entry name" value="GAF"/>
    <property type="match status" value="1"/>
</dbReference>
<evidence type="ECO:0000313" key="3">
    <source>
        <dbReference type="Proteomes" id="UP000540412"/>
    </source>
</evidence>
<accession>A0A7W9PBD4</accession>
<reference evidence="2 3" key="1">
    <citation type="submission" date="2020-08" db="EMBL/GenBank/DDBJ databases">
        <title>Sequencing the genomes of 1000 actinobacteria strains.</title>
        <authorList>
            <person name="Klenk H.-P."/>
        </authorList>
    </citation>
    <scope>NUCLEOTIDE SEQUENCE [LARGE SCALE GENOMIC DNA]</scope>
    <source>
        <strain evidence="2 3">DSM 43582</strain>
    </source>
</reference>
<dbReference type="AlphaFoldDB" id="A0A7W9PBD4"/>
<sequence>MDGEPSVGAHAWEQRVIDAEVTGTLRSIEELVVPKGAAHAELDILDPYRLAVTSPRMLLYQLLDAFLEHSDADKGNVQLFDPDRDGLVIAAQRGFRRKFLEFFDLVGDHGSACADAAARGTPVAVADVEHSSVFTRDSRDVMLESAARAVLSIPIASPTGEALGVISCHYPRARPRFDSDRPLLALLAEAAGRAIPWHSRNVVHPKGTNHLTWSGGNGIAPRR</sequence>
<protein>
    <recommendedName>
        <fullName evidence="1">GAF domain-containing protein</fullName>
    </recommendedName>
</protein>
<keyword evidence="3" id="KW-1185">Reference proteome</keyword>
<dbReference type="RefSeq" id="WP_040745621.1">
    <property type="nucleotide sequence ID" value="NZ_JACHIT010000001.1"/>
</dbReference>
<comment type="caution">
    <text evidence="2">The sequence shown here is derived from an EMBL/GenBank/DDBJ whole genome shotgun (WGS) entry which is preliminary data.</text>
</comment>
<dbReference type="InterPro" id="IPR029016">
    <property type="entry name" value="GAF-like_dom_sf"/>
</dbReference>
<evidence type="ECO:0000313" key="2">
    <source>
        <dbReference type="EMBL" id="MBB5913001.1"/>
    </source>
</evidence>
<evidence type="ECO:0000259" key="1">
    <source>
        <dbReference type="SMART" id="SM00065"/>
    </source>
</evidence>
<organism evidence="2 3">
    <name type="scientific">Nocardia transvalensis</name>
    <dbReference type="NCBI Taxonomy" id="37333"/>
    <lineage>
        <taxon>Bacteria</taxon>
        <taxon>Bacillati</taxon>
        <taxon>Actinomycetota</taxon>
        <taxon>Actinomycetes</taxon>
        <taxon>Mycobacteriales</taxon>
        <taxon>Nocardiaceae</taxon>
        <taxon>Nocardia</taxon>
    </lineage>
</organism>